<dbReference type="AlphaFoldDB" id="A0A0E9VTH5"/>
<sequence length="43" mass="4991">MSTAPLQPKHNKQIDHTICKRSYHLPTGKTEFGNKYAELRRGH</sequence>
<reference evidence="1" key="2">
    <citation type="journal article" date="2015" name="Fish Shellfish Immunol.">
        <title>Early steps in the European eel (Anguilla anguilla)-Vibrio vulnificus interaction in the gills: Role of the RtxA13 toxin.</title>
        <authorList>
            <person name="Callol A."/>
            <person name="Pajuelo D."/>
            <person name="Ebbesson L."/>
            <person name="Teles M."/>
            <person name="MacKenzie S."/>
            <person name="Amaro C."/>
        </authorList>
    </citation>
    <scope>NUCLEOTIDE SEQUENCE</scope>
</reference>
<dbReference type="EMBL" id="GBXM01027148">
    <property type="protein sequence ID" value="JAH81429.1"/>
    <property type="molecule type" value="Transcribed_RNA"/>
</dbReference>
<name>A0A0E9VTH5_ANGAN</name>
<protein>
    <submittedName>
        <fullName evidence="1">Uncharacterized protein</fullName>
    </submittedName>
</protein>
<proteinExistence type="predicted"/>
<reference evidence="1" key="1">
    <citation type="submission" date="2014-11" db="EMBL/GenBank/DDBJ databases">
        <authorList>
            <person name="Amaro Gonzalez C."/>
        </authorList>
    </citation>
    <scope>NUCLEOTIDE SEQUENCE</scope>
</reference>
<evidence type="ECO:0000313" key="1">
    <source>
        <dbReference type="EMBL" id="JAH81429.1"/>
    </source>
</evidence>
<accession>A0A0E9VTH5</accession>
<organism evidence="1">
    <name type="scientific">Anguilla anguilla</name>
    <name type="common">European freshwater eel</name>
    <name type="synonym">Muraena anguilla</name>
    <dbReference type="NCBI Taxonomy" id="7936"/>
    <lineage>
        <taxon>Eukaryota</taxon>
        <taxon>Metazoa</taxon>
        <taxon>Chordata</taxon>
        <taxon>Craniata</taxon>
        <taxon>Vertebrata</taxon>
        <taxon>Euteleostomi</taxon>
        <taxon>Actinopterygii</taxon>
        <taxon>Neopterygii</taxon>
        <taxon>Teleostei</taxon>
        <taxon>Anguilliformes</taxon>
        <taxon>Anguillidae</taxon>
        <taxon>Anguilla</taxon>
    </lineage>
</organism>